<organism evidence="1 2">
    <name type="scientific">Catharanthus roseus</name>
    <name type="common">Madagascar periwinkle</name>
    <name type="synonym">Vinca rosea</name>
    <dbReference type="NCBI Taxonomy" id="4058"/>
    <lineage>
        <taxon>Eukaryota</taxon>
        <taxon>Viridiplantae</taxon>
        <taxon>Streptophyta</taxon>
        <taxon>Embryophyta</taxon>
        <taxon>Tracheophyta</taxon>
        <taxon>Spermatophyta</taxon>
        <taxon>Magnoliopsida</taxon>
        <taxon>eudicotyledons</taxon>
        <taxon>Gunneridae</taxon>
        <taxon>Pentapetalae</taxon>
        <taxon>asterids</taxon>
        <taxon>lamiids</taxon>
        <taxon>Gentianales</taxon>
        <taxon>Apocynaceae</taxon>
        <taxon>Rauvolfioideae</taxon>
        <taxon>Vinceae</taxon>
        <taxon>Catharanthinae</taxon>
        <taxon>Catharanthus</taxon>
    </lineage>
</organism>
<protein>
    <submittedName>
        <fullName evidence="1">Uncharacterized protein</fullName>
    </submittedName>
</protein>
<comment type="caution">
    <text evidence="1">The sequence shown here is derived from an EMBL/GenBank/DDBJ whole genome shotgun (WGS) entry which is preliminary data.</text>
</comment>
<evidence type="ECO:0000313" key="2">
    <source>
        <dbReference type="Proteomes" id="UP001060085"/>
    </source>
</evidence>
<dbReference type="Proteomes" id="UP001060085">
    <property type="component" value="Linkage Group LG04"/>
</dbReference>
<accession>A0ACC0AZN5</accession>
<dbReference type="EMBL" id="CM044704">
    <property type="protein sequence ID" value="KAI5666221.1"/>
    <property type="molecule type" value="Genomic_DNA"/>
</dbReference>
<proteinExistence type="predicted"/>
<sequence length="323" mass="34095">MREEAATGPELILSQVRRTSRTHREVEELMPGPTQLPPRVVAGSRKSPPHGPSSSNPPSFTGPATDGTAPCIGPEPYGSCTSLSLDARGPAASRTDPDDIGPPSSLALEELSSPSSGLVASTPPGPPPDLAAQIHNSAASGPETTSSPPEPSRSTLQDIQPTNNIGTRKRKYKIYYGYPNKSKVECLNKMRKSNVTGFALKKLNGPSSSPAALTPPGPPPGPTTPIHNPAAFGLEKPSSPIAPSRSTLQDIQPTNTFGTRKSTCIKSVPAGLRDYDCNSYIDQDSGIREGSPHKFRQFPNGIKREVMHLDSAANGPSREIISN</sequence>
<gene>
    <name evidence="1" type="ORF">M9H77_16074</name>
</gene>
<name>A0ACC0AZN5_CATRO</name>
<evidence type="ECO:0000313" key="1">
    <source>
        <dbReference type="EMBL" id="KAI5666221.1"/>
    </source>
</evidence>
<keyword evidence="2" id="KW-1185">Reference proteome</keyword>
<reference evidence="2" key="1">
    <citation type="journal article" date="2023" name="Nat. Plants">
        <title>Single-cell RNA sequencing provides a high-resolution roadmap for understanding the multicellular compartmentation of specialized metabolism.</title>
        <authorList>
            <person name="Sun S."/>
            <person name="Shen X."/>
            <person name="Li Y."/>
            <person name="Li Y."/>
            <person name="Wang S."/>
            <person name="Li R."/>
            <person name="Zhang H."/>
            <person name="Shen G."/>
            <person name="Guo B."/>
            <person name="Wei J."/>
            <person name="Xu J."/>
            <person name="St-Pierre B."/>
            <person name="Chen S."/>
            <person name="Sun C."/>
        </authorList>
    </citation>
    <scope>NUCLEOTIDE SEQUENCE [LARGE SCALE GENOMIC DNA]</scope>
</reference>